<dbReference type="GO" id="GO:0005840">
    <property type="term" value="C:ribosome"/>
    <property type="evidence" value="ECO:0007669"/>
    <property type="project" value="UniProtKB-KW"/>
</dbReference>
<keyword evidence="2" id="KW-0687">Ribonucleoprotein</keyword>
<organism evidence="2 3">
    <name type="scientific">Natranaerovirga hydrolytica</name>
    <dbReference type="NCBI Taxonomy" id="680378"/>
    <lineage>
        <taxon>Bacteria</taxon>
        <taxon>Bacillati</taxon>
        <taxon>Bacillota</taxon>
        <taxon>Clostridia</taxon>
        <taxon>Lachnospirales</taxon>
        <taxon>Natranaerovirgaceae</taxon>
        <taxon>Natranaerovirga</taxon>
    </lineage>
</organism>
<dbReference type="PROSITE" id="PS51186">
    <property type="entry name" value="GNAT"/>
    <property type="match status" value="1"/>
</dbReference>
<feature type="domain" description="N-acetyltransferase" evidence="1">
    <location>
        <begin position="32"/>
        <end position="180"/>
    </location>
</feature>
<keyword evidence="3" id="KW-1185">Reference proteome</keyword>
<evidence type="ECO:0000259" key="1">
    <source>
        <dbReference type="PROSITE" id="PS51186"/>
    </source>
</evidence>
<name>A0A4V2Q1M1_9FIRM</name>
<keyword evidence="2" id="KW-0689">Ribosomal protein</keyword>
<dbReference type="Pfam" id="PF00583">
    <property type="entry name" value="Acetyltransf_1"/>
    <property type="match status" value="1"/>
</dbReference>
<reference evidence="2 3" key="1">
    <citation type="submission" date="2019-03" db="EMBL/GenBank/DDBJ databases">
        <title>Genomic Encyclopedia of Type Strains, Phase IV (KMG-IV): sequencing the most valuable type-strain genomes for metagenomic binning, comparative biology and taxonomic classification.</title>
        <authorList>
            <person name="Goeker M."/>
        </authorList>
    </citation>
    <scope>NUCLEOTIDE SEQUENCE [LARGE SCALE GENOMIC DNA]</scope>
    <source>
        <strain evidence="2 3">DSM 24176</strain>
    </source>
</reference>
<accession>A0A4V2Q1M1</accession>
<evidence type="ECO:0000313" key="3">
    <source>
        <dbReference type="Proteomes" id="UP000294545"/>
    </source>
</evidence>
<dbReference type="Gene3D" id="3.40.630.30">
    <property type="match status" value="1"/>
</dbReference>
<comment type="caution">
    <text evidence="2">The sequence shown here is derived from an EMBL/GenBank/DDBJ whole genome shotgun (WGS) entry which is preliminary data.</text>
</comment>
<evidence type="ECO:0000313" key="2">
    <source>
        <dbReference type="EMBL" id="TCK98141.1"/>
    </source>
</evidence>
<dbReference type="CDD" id="cd04301">
    <property type="entry name" value="NAT_SF"/>
    <property type="match status" value="1"/>
</dbReference>
<dbReference type="AlphaFoldDB" id="A0A4V2Q1M1"/>
<dbReference type="InterPro" id="IPR000182">
    <property type="entry name" value="GNAT_dom"/>
</dbReference>
<dbReference type="GO" id="GO:0016747">
    <property type="term" value="F:acyltransferase activity, transferring groups other than amino-acyl groups"/>
    <property type="evidence" value="ECO:0007669"/>
    <property type="project" value="InterPro"/>
</dbReference>
<sequence length="185" mass="21963">MFELEFINQIEDDDIKKQLWEILCECDQEFIPPLSSRDSSSQKELSDLNQSTVKPISYFEKMMEQKFILVFNKPNEVVAFMTFIHHYSCEELQAIGFSNYITTICVRKNYRNQGILSKLYDYMEGHIEDSYIENYISTRTWSTNVYHLKTLKNRGYEMGTVLKDHRGEGIDTIYLYKDTQWPNNA</sequence>
<gene>
    <name evidence="2" type="ORF">EDC19_0559</name>
</gene>
<proteinExistence type="predicted"/>
<dbReference type="RefSeq" id="WP_132280184.1">
    <property type="nucleotide sequence ID" value="NZ_SMGQ01000011.1"/>
</dbReference>
<dbReference type="SUPFAM" id="SSF55729">
    <property type="entry name" value="Acyl-CoA N-acyltransferases (Nat)"/>
    <property type="match status" value="1"/>
</dbReference>
<dbReference type="Proteomes" id="UP000294545">
    <property type="component" value="Unassembled WGS sequence"/>
</dbReference>
<dbReference type="EMBL" id="SMGQ01000011">
    <property type="protein sequence ID" value="TCK98141.1"/>
    <property type="molecule type" value="Genomic_DNA"/>
</dbReference>
<protein>
    <submittedName>
        <fullName evidence="2">Ribosomal protein S18 acetylase RimI-like enzyme</fullName>
    </submittedName>
</protein>
<dbReference type="InterPro" id="IPR016181">
    <property type="entry name" value="Acyl_CoA_acyltransferase"/>
</dbReference>
<dbReference type="OrthoDB" id="9783294at2"/>